<dbReference type="Pfam" id="PF08282">
    <property type="entry name" value="Hydrolase_3"/>
    <property type="match status" value="2"/>
</dbReference>
<dbReference type="Gene3D" id="3.30.1240.10">
    <property type="match status" value="1"/>
</dbReference>
<dbReference type="GO" id="GO:0005829">
    <property type="term" value="C:cytosol"/>
    <property type="evidence" value="ECO:0007669"/>
    <property type="project" value="TreeGrafter"/>
</dbReference>
<dbReference type="Proteomes" id="UP000220005">
    <property type="component" value="Unassembled WGS sequence"/>
</dbReference>
<dbReference type="SUPFAM" id="SSF56784">
    <property type="entry name" value="HAD-like"/>
    <property type="match status" value="1"/>
</dbReference>
<organism evidence="1 2">
    <name type="scientific">Faecalibacterium prausnitzii</name>
    <dbReference type="NCBI Taxonomy" id="853"/>
    <lineage>
        <taxon>Bacteria</taxon>
        <taxon>Bacillati</taxon>
        <taxon>Bacillota</taxon>
        <taxon>Clostridia</taxon>
        <taxon>Eubacteriales</taxon>
        <taxon>Oscillospiraceae</taxon>
        <taxon>Faecalibacterium</taxon>
    </lineage>
</organism>
<reference evidence="1 2" key="1">
    <citation type="journal article" date="2017" name="Front. Microbiol.">
        <title>New Insights into the Diversity of the Genus Faecalibacterium.</title>
        <authorList>
            <person name="Benevides L."/>
            <person name="Burman S."/>
            <person name="Martin R."/>
            <person name="Robert V."/>
            <person name="Thomas M."/>
            <person name="Miquel S."/>
            <person name="Chain F."/>
            <person name="Sokol H."/>
            <person name="Bermudez-Humaran L.G."/>
            <person name="Morrison M."/>
            <person name="Langella P."/>
            <person name="Azevedo V.A."/>
            <person name="Chatel J.M."/>
            <person name="Soares S."/>
        </authorList>
    </citation>
    <scope>NUCLEOTIDE SEQUENCE [LARGE SCALE GENOMIC DNA]</scope>
    <source>
        <strain evidence="1 2">CNCM I 4575</strain>
    </source>
</reference>
<dbReference type="PANTHER" id="PTHR10000">
    <property type="entry name" value="PHOSPHOSERINE PHOSPHATASE"/>
    <property type="match status" value="1"/>
</dbReference>
<name>A0A2A7AP70_9FIRM</name>
<evidence type="ECO:0000313" key="1">
    <source>
        <dbReference type="EMBL" id="PDX80872.1"/>
    </source>
</evidence>
<dbReference type="EMBL" id="NMTY01000024">
    <property type="protein sequence ID" value="PDX80872.1"/>
    <property type="molecule type" value="Genomic_DNA"/>
</dbReference>
<dbReference type="AlphaFoldDB" id="A0A2A7AP70"/>
<keyword evidence="1" id="KW-0378">Hydrolase</keyword>
<dbReference type="InterPro" id="IPR036412">
    <property type="entry name" value="HAD-like_sf"/>
</dbReference>
<dbReference type="InterPro" id="IPR006379">
    <property type="entry name" value="HAD-SF_hydro_IIB"/>
</dbReference>
<dbReference type="GO" id="GO:0016791">
    <property type="term" value="F:phosphatase activity"/>
    <property type="evidence" value="ECO:0007669"/>
    <property type="project" value="TreeGrafter"/>
</dbReference>
<gene>
    <name evidence="1" type="ORF">CGS58_10245</name>
</gene>
<dbReference type="GO" id="GO:0000287">
    <property type="term" value="F:magnesium ion binding"/>
    <property type="evidence" value="ECO:0007669"/>
    <property type="project" value="TreeGrafter"/>
</dbReference>
<dbReference type="NCBIfam" id="TIGR01484">
    <property type="entry name" value="HAD-SF-IIB"/>
    <property type="match status" value="1"/>
</dbReference>
<accession>A0A2A7AP70</accession>
<sequence length="302" mass="32701">MSNLIHPRLIALDLDGTLLDRQGAVTPRTRQAIADAVAQGVVVLPATGRPLSNLPPVVAQLPGIRYAITSNGAAVWDLGADPMSAVYSRYWNAAEHRTTEPTALIARPMPVELAREAFALYMEYPGALSVFCDGRTYRDRVGMARFGVRYARRTGSTEARQPNDGRFTVVNDLSEWMSRHAHEVEKFCMFFDTPEEAQAALPRFYALEGAEVVQGAPDNIELTAKGVDKGTALLTLADRLGIPREATAAFGDSENDRAMLEKAGIAAVMANGMPQIKALADLVSTGDCDHDGVAELFERLGL</sequence>
<protein>
    <submittedName>
        <fullName evidence="1">Hydrolase</fullName>
    </submittedName>
</protein>
<dbReference type="RefSeq" id="WP_097839800.1">
    <property type="nucleotide sequence ID" value="NZ_NMTY01000024.1"/>
</dbReference>
<evidence type="ECO:0000313" key="2">
    <source>
        <dbReference type="Proteomes" id="UP000220005"/>
    </source>
</evidence>
<dbReference type="CDD" id="cd07516">
    <property type="entry name" value="HAD_Pase"/>
    <property type="match status" value="1"/>
</dbReference>
<dbReference type="Gene3D" id="3.40.50.1000">
    <property type="entry name" value="HAD superfamily/HAD-like"/>
    <property type="match status" value="1"/>
</dbReference>
<dbReference type="PANTHER" id="PTHR10000:SF8">
    <property type="entry name" value="HAD SUPERFAMILY HYDROLASE-LIKE, TYPE 3"/>
    <property type="match status" value="1"/>
</dbReference>
<comment type="caution">
    <text evidence="1">The sequence shown here is derived from an EMBL/GenBank/DDBJ whole genome shotgun (WGS) entry which is preliminary data.</text>
</comment>
<proteinExistence type="predicted"/>
<dbReference type="InterPro" id="IPR023214">
    <property type="entry name" value="HAD_sf"/>
</dbReference>